<accession>A0A927BWU1</accession>
<reference evidence="8" key="1">
    <citation type="submission" date="2020-09" db="EMBL/GenBank/DDBJ databases">
        <title>A novel bacterium of genus Paenibacillus, isolated from South China Sea.</title>
        <authorList>
            <person name="Huang H."/>
            <person name="Mo K."/>
            <person name="Hu Y."/>
        </authorList>
    </citation>
    <scope>NUCLEOTIDE SEQUENCE</scope>
    <source>
        <strain evidence="8">IB182496</strain>
    </source>
</reference>
<dbReference type="AlphaFoldDB" id="A0A927BWU1"/>
<gene>
    <name evidence="8" type="ORF">IDH44_24410</name>
</gene>
<comment type="caution">
    <text evidence="8">The sequence shown here is derived from an EMBL/GenBank/DDBJ whole genome shotgun (WGS) entry which is preliminary data.</text>
</comment>
<dbReference type="Pfam" id="PF03711">
    <property type="entry name" value="OKR_DC_1_C"/>
    <property type="match status" value="1"/>
</dbReference>
<keyword evidence="8" id="KW-0808">Transferase</keyword>
<sequence length="507" mass="53726">MPIYKALVRHSQGMPRSFHVPGHQYGRVWQKKWLEGLGAAEFESMMAMDATELEGLDDLHHPQGIIAEAQAAAAQLFGVDHTYFLVGGSTAGNLALILAHCEPGELLIVQRNVHKSILNGLTLAGASAVFLDPELDPRSGLAIGPGIRSLEAALCKYPQAKAVLLSSPNYYGLGCDLRPYADAAHRAGMPLLVDEAHGAHYGFHPAIPASALAAGADAVVQSAHKTLPVLTMGAWLHVQGTRVPRQALARALALLQSSSPSYPILASLDVARAMLAEHGAALFEPAVQLARRLRDHIGHALPQYELVEEDGLLEGQRLDPLRLTIAPRRGSGYALLRQLREHGCWAEMADARHVVLLVGIGTTAGDVDALLESLCRIAFLEPAGGESAEAQIDAAGLMRRHGEEIAEPVSFAPIAAVSANTTESVAIGAAVGRRAAHMLVPYPPGVPLVYAGERLTASIASVLQRMLALGGTVHGLVKIDGEWRVPVTSCAHNACKSNGDPRTGLIK</sequence>
<keyword evidence="9" id="KW-1185">Reference proteome</keyword>
<dbReference type="Gene3D" id="3.90.100.10">
    <property type="entry name" value="Orn/Lys/Arg decarboxylase, C-terminal domain"/>
    <property type="match status" value="1"/>
</dbReference>
<dbReference type="Gene3D" id="3.40.640.10">
    <property type="entry name" value="Type I PLP-dependent aspartate aminotransferase-like (Major domain)"/>
    <property type="match status" value="1"/>
</dbReference>
<dbReference type="InterPro" id="IPR000310">
    <property type="entry name" value="Orn/Lys/Arg_deCO2ase_major_dom"/>
</dbReference>
<protein>
    <submittedName>
        <fullName evidence="8">Aminotransferase class I/II-fold pyridoxal phosphate-dependent enzyme</fullName>
    </submittedName>
</protein>
<dbReference type="InterPro" id="IPR036633">
    <property type="entry name" value="Prn/Lys/Arg_de-COase_C_sf"/>
</dbReference>
<dbReference type="RefSeq" id="WP_190921433.1">
    <property type="nucleotide sequence ID" value="NZ_JACXIZ010000061.1"/>
</dbReference>
<evidence type="ECO:0000256" key="4">
    <source>
        <dbReference type="ARBA" id="ARBA00022898"/>
    </source>
</evidence>
<name>A0A927BWU1_9BACL</name>
<organism evidence="8 9">
    <name type="scientific">Paenibacillus sabuli</name>
    <dbReference type="NCBI Taxonomy" id="2772509"/>
    <lineage>
        <taxon>Bacteria</taxon>
        <taxon>Bacillati</taxon>
        <taxon>Bacillota</taxon>
        <taxon>Bacilli</taxon>
        <taxon>Bacillales</taxon>
        <taxon>Paenibacillaceae</taxon>
        <taxon>Paenibacillus</taxon>
    </lineage>
</organism>
<comment type="similarity">
    <text evidence="2">Belongs to the Orn/Lys/Arg decarboxylase class-I family.</text>
</comment>
<evidence type="ECO:0000259" key="7">
    <source>
        <dbReference type="Pfam" id="PF03711"/>
    </source>
</evidence>
<dbReference type="Proteomes" id="UP000621560">
    <property type="component" value="Unassembled WGS sequence"/>
</dbReference>
<dbReference type="SUPFAM" id="SSF55904">
    <property type="entry name" value="Ornithine decarboxylase C-terminal domain"/>
    <property type="match status" value="1"/>
</dbReference>
<proteinExistence type="inferred from homology"/>
<dbReference type="EMBL" id="JACXIZ010000061">
    <property type="protein sequence ID" value="MBD2848336.1"/>
    <property type="molecule type" value="Genomic_DNA"/>
</dbReference>
<dbReference type="InterPro" id="IPR052357">
    <property type="entry name" value="Orn_Lys_Arg_decarboxylase-I"/>
</dbReference>
<dbReference type="PANTHER" id="PTHR43277:SF3">
    <property type="entry name" value="DECARBOXYLASE, PUTATIVE-RELATED"/>
    <property type="match status" value="1"/>
</dbReference>
<evidence type="ECO:0000256" key="3">
    <source>
        <dbReference type="ARBA" id="ARBA00022793"/>
    </source>
</evidence>
<dbReference type="GO" id="GO:0016831">
    <property type="term" value="F:carboxy-lyase activity"/>
    <property type="evidence" value="ECO:0007669"/>
    <property type="project" value="UniProtKB-KW"/>
</dbReference>
<dbReference type="GO" id="GO:0008483">
    <property type="term" value="F:transaminase activity"/>
    <property type="evidence" value="ECO:0007669"/>
    <property type="project" value="UniProtKB-KW"/>
</dbReference>
<feature type="domain" description="Orn/Lys/Arg decarboxylase C-terminal" evidence="7">
    <location>
        <begin position="416"/>
        <end position="467"/>
    </location>
</feature>
<dbReference type="InterPro" id="IPR015424">
    <property type="entry name" value="PyrdxlP-dep_Trfase"/>
</dbReference>
<dbReference type="PANTHER" id="PTHR43277">
    <property type="entry name" value="ARGININE DECARBOXYLASE"/>
    <property type="match status" value="1"/>
</dbReference>
<dbReference type="SUPFAM" id="SSF53383">
    <property type="entry name" value="PLP-dependent transferases"/>
    <property type="match status" value="1"/>
</dbReference>
<evidence type="ECO:0000313" key="9">
    <source>
        <dbReference type="Proteomes" id="UP000621560"/>
    </source>
</evidence>
<keyword evidence="8" id="KW-0032">Aminotransferase</keyword>
<dbReference type="Pfam" id="PF01276">
    <property type="entry name" value="OKR_DC_1"/>
    <property type="match status" value="1"/>
</dbReference>
<evidence type="ECO:0000256" key="2">
    <source>
        <dbReference type="ARBA" id="ARBA00010671"/>
    </source>
</evidence>
<comment type="cofactor">
    <cofactor evidence="1">
        <name>pyridoxal 5'-phosphate</name>
        <dbReference type="ChEBI" id="CHEBI:597326"/>
    </cofactor>
</comment>
<dbReference type="InterPro" id="IPR008286">
    <property type="entry name" value="Prn/Lys/Arg_de-COase_C"/>
</dbReference>
<feature type="domain" description="Orn/Lys/Arg decarboxylases family 1 pyridoxal-P attachment site" evidence="6">
    <location>
        <begin position="2"/>
        <end position="299"/>
    </location>
</feature>
<evidence type="ECO:0000256" key="5">
    <source>
        <dbReference type="ARBA" id="ARBA00023239"/>
    </source>
</evidence>
<dbReference type="InterPro" id="IPR015421">
    <property type="entry name" value="PyrdxlP-dep_Trfase_major"/>
</dbReference>
<evidence type="ECO:0000256" key="1">
    <source>
        <dbReference type="ARBA" id="ARBA00001933"/>
    </source>
</evidence>
<evidence type="ECO:0000259" key="6">
    <source>
        <dbReference type="Pfam" id="PF01276"/>
    </source>
</evidence>
<keyword evidence="5" id="KW-0456">Lyase</keyword>
<keyword evidence="3" id="KW-0210">Decarboxylase</keyword>
<evidence type="ECO:0000313" key="8">
    <source>
        <dbReference type="EMBL" id="MBD2848336.1"/>
    </source>
</evidence>
<keyword evidence="4" id="KW-0663">Pyridoxal phosphate</keyword>